<dbReference type="Pfam" id="PF13855">
    <property type="entry name" value="LRR_8"/>
    <property type="match status" value="1"/>
</dbReference>
<gene>
    <name evidence="5" type="primary">LOC108568962</name>
</gene>
<accession>A0ABM1NG54</accession>
<dbReference type="PANTHER" id="PTHR45617">
    <property type="entry name" value="LEUCINE RICH REPEAT FAMILY PROTEIN"/>
    <property type="match status" value="1"/>
</dbReference>
<evidence type="ECO:0000256" key="3">
    <source>
        <dbReference type="SAM" id="Phobius"/>
    </source>
</evidence>
<dbReference type="SMART" id="SM00369">
    <property type="entry name" value="LRR_TYP"/>
    <property type="match status" value="3"/>
</dbReference>
<dbReference type="Proteomes" id="UP000695000">
    <property type="component" value="Unplaced"/>
</dbReference>
<proteinExistence type="predicted"/>
<sequence>MFRDISYVSHLNLLRNNIKKIKASSLIGLKADILSFSFNYLEYLEDSSIPEVEELFINGNKLVSIHSKIFVNISKIKILDVSFNKITDFSFQNSMFQRLNMKNNKITHLSKKSFLGMNMLNEIILSNNMISSLEMKSLPLVKNLDLSHNLLSSIDLNMFTDIDQVRHLDLTHNCIKQINLKFTKKANISIGIFNKMCNDIYETDKEMSKSNDKQEADNEMSKSNDIQEMDNVLISKNILYIIGAVIVVAVLLANIIVIIYSRRFYKYSKKAFEPRVVFNNELIPNAIPNDNNGGYVEPAHVYEVIDNNAETQRESYGYLVPRSKKRQEAGDEIRNVSSKA</sequence>
<evidence type="ECO:0000313" key="4">
    <source>
        <dbReference type="Proteomes" id="UP000695000"/>
    </source>
</evidence>
<evidence type="ECO:0000313" key="5">
    <source>
        <dbReference type="RefSeq" id="XP_017785804.1"/>
    </source>
</evidence>
<evidence type="ECO:0000256" key="2">
    <source>
        <dbReference type="ARBA" id="ARBA00022737"/>
    </source>
</evidence>
<dbReference type="InterPro" id="IPR032675">
    <property type="entry name" value="LRR_dom_sf"/>
</dbReference>
<dbReference type="InterPro" id="IPR003591">
    <property type="entry name" value="Leu-rich_rpt_typical-subtyp"/>
</dbReference>
<protein>
    <submittedName>
        <fullName evidence="5">Insulin-like growth factor-binding protein complex acid labile subunit</fullName>
    </submittedName>
</protein>
<dbReference type="GeneID" id="108568962"/>
<dbReference type="RefSeq" id="XP_017785804.1">
    <property type="nucleotide sequence ID" value="XM_017930315.1"/>
</dbReference>
<dbReference type="InterPro" id="IPR001611">
    <property type="entry name" value="Leu-rich_rpt"/>
</dbReference>
<keyword evidence="3" id="KW-0472">Membrane</keyword>
<organism evidence="4 5">
    <name type="scientific">Nicrophorus vespilloides</name>
    <name type="common">Boreal carrion beetle</name>
    <dbReference type="NCBI Taxonomy" id="110193"/>
    <lineage>
        <taxon>Eukaryota</taxon>
        <taxon>Metazoa</taxon>
        <taxon>Ecdysozoa</taxon>
        <taxon>Arthropoda</taxon>
        <taxon>Hexapoda</taxon>
        <taxon>Insecta</taxon>
        <taxon>Pterygota</taxon>
        <taxon>Neoptera</taxon>
        <taxon>Endopterygota</taxon>
        <taxon>Coleoptera</taxon>
        <taxon>Polyphaga</taxon>
        <taxon>Staphyliniformia</taxon>
        <taxon>Silphidae</taxon>
        <taxon>Nicrophorinae</taxon>
        <taxon>Nicrophorus</taxon>
    </lineage>
</organism>
<name>A0ABM1NG54_NICVS</name>
<keyword evidence="3" id="KW-1133">Transmembrane helix</keyword>
<reference evidence="5" key="1">
    <citation type="submission" date="2025-08" db="UniProtKB">
        <authorList>
            <consortium name="RefSeq"/>
        </authorList>
    </citation>
    <scope>IDENTIFICATION</scope>
    <source>
        <tissue evidence="5">Whole Larva</tissue>
    </source>
</reference>
<feature type="transmembrane region" description="Helical" evidence="3">
    <location>
        <begin position="238"/>
        <end position="260"/>
    </location>
</feature>
<evidence type="ECO:0000256" key="1">
    <source>
        <dbReference type="ARBA" id="ARBA00022614"/>
    </source>
</evidence>
<keyword evidence="3" id="KW-0812">Transmembrane</keyword>
<keyword evidence="2" id="KW-0677">Repeat</keyword>
<keyword evidence="4" id="KW-1185">Reference proteome</keyword>
<dbReference type="SUPFAM" id="SSF52058">
    <property type="entry name" value="L domain-like"/>
    <property type="match status" value="1"/>
</dbReference>
<dbReference type="Gene3D" id="3.80.10.10">
    <property type="entry name" value="Ribonuclease Inhibitor"/>
    <property type="match status" value="2"/>
</dbReference>
<keyword evidence="1" id="KW-0433">Leucine-rich repeat</keyword>